<proteinExistence type="predicted"/>
<comment type="caution">
    <text evidence="2">The sequence shown here is derived from an EMBL/GenBank/DDBJ whole genome shotgun (WGS) entry which is preliminary data.</text>
</comment>
<evidence type="ECO:0000313" key="2">
    <source>
        <dbReference type="EMBL" id="CAG9333897.1"/>
    </source>
</evidence>
<protein>
    <recommendedName>
        <fullName evidence="4">MICOS complex subunit</fullName>
    </recommendedName>
</protein>
<gene>
    <name evidence="2" type="ORF">BSTOLATCC_MIC59706</name>
</gene>
<sequence>MADKKEIRSIDDIPSLNELIDKNVQKAHKLARIGKTAMEINSILETKSSIVKNCLFKNFVYLEDSDKMLIDNACYRYLAIGIGTLSFSIGVNLGLGRITKGKIYNYNRLWRWGFRTILLTAPLLVFSDYAYSAYTRVSLYLEDKYSERVKEYMKTEDPLSLNPKFYQENPDFKQKAS</sequence>
<feature type="transmembrane region" description="Helical" evidence="1">
    <location>
        <begin position="116"/>
        <end position="134"/>
    </location>
</feature>
<dbReference type="Proteomes" id="UP001162131">
    <property type="component" value="Unassembled WGS sequence"/>
</dbReference>
<dbReference type="EMBL" id="CAJZBQ010000057">
    <property type="protein sequence ID" value="CAG9333897.1"/>
    <property type="molecule type" value="Genomic_DNA"/>
</dbReference>
<keyword evidence="1" id="KW-0472">Membrane</keyword>
<keyword evidence="3" id="KW-1185">Reference proteome</keyword>
<evidence type="ECO:0000313" key="3">
    <source>
        <dbReference type="Proteomes" id="UP001162131"/>
    </source>
</evidence>
<keyword evidence="1" id="KW-1133">Transmembrane helix</keyword>
<reference evidence="2" key="1">
    <citation type="submission" date="2021-09" db="EMBL/GenBank/DDBJ databases">
        <authorList>
            <consortium name="AG Swart"/>
            <person name="Singh M."/>
            <person name="Singh A."/>
            <person name="Seah K."/>
            <person name="Emmerich C."/>
        </authorList>
    </citation>
    <scope>NUCLEOTIDE SEQUENCE</scope>
    <source>
        <strain evidence="2">ATCC30299</strain>
    </source>
</reference>
<keyword evidence="1" id="KW-0812">Transmembrane</keyword>
<organism evidence="2 3">
    <name type="scientific">Blepharisma stoltei</name>
    <dbReference type="NCBI Taxonomy" id="1481888"/>
    <lineage>
        <taxon>Eukaryota</taxon>
        <taxon>Sar</taxon>
        <taxon>Alveolata</taxon>
        <taxon>Ciliophora</taxon>
        <taxon>Postciliodesmatophora</taxon>
        <taxon>Heterotrichea</taxon>
        <taxon>Heterotrichida</taxon>
        <taxon>Blepharismidae</taxon>
        <taxon>Blepharisma</taxon>
    </lineage>
</organism>
<evidence type="ECO:0000256" key="1">
    <source>
        <dbReference type="SAM" id="Phobius"/>
    </source>
</evidence>
<feature type="transmembrane region" description="Helical" evidence="1">
    <location>
        <begin position="75"/>
        <end position="95"/>
    </location>
</feature>
<evidence type="ECO:0008006" key="4">
    <source>
        <dbReference type="Google" id="ProtNLM"/>
    </source>
</evidence>
<accession>A0AAU9KIR9</accession>
<name>A0AAU9KIR9_9CILI</name>
<dbReference type="AlphaFoldDB" id="A0AAU9KIR9"/>